<dbReference type="PANTHER" id="PTHR32347">
    <property type="entry name" value="EFFLUX SYSTEM COMPONENT YKNX-RELATED"/>
    <property type="match status" value="1"/>
</dbReference>
<evidence type="ECO:0000313" key="5">
    <source>
        <dbReference type="Proteomes" id="UP000477311"/>
    </source>
</evidence>
<reference evidence="4 5" key="1">
    <citation type="submission" date="2020-02" db="EMBL/GenBank/DDBJ databases">
        <title>Draft genome sequence of Limisphaera ngatamarikiensis NGM72.4T, a thermophilic Verrucomicrobia grouped in subdivision 3.</title>
        <authorList>
            <person name="Carere C.R."/>
            <person name="Steen J."/>
            <person name="Hugenholtz P."/>
            <person name="Stott M.B."/>
        </authorList>
    </citation>
    <scope>NUCLEOTIDE SEQUENCE [LARGE SCALE GENOMIC DNA]</scope>
    <source>
        <strain evidence="4 5">NGM72.4</strain>
    </source>
</reference>
<feature type="compositionally biased region" description="Pro residues" evidence="3">
    <location>
        <begin position="198"/>
        <end position="216"/>
    </location>
</feature>
<comment type="caution">
    <text evidence="4">The sequence shown here is derived from an EMBL/GenBank/DDBJ whole genome shotgun (WGS) entry which is preliminary data.</text>
</comment>
<dbReference type="GO" id="GO:0030313">
    <property type="term" value="C:cell envelope"/>
    <property type="evidence" value="ECO:0007669"/>
    <property type="project" value="UniProtKB-SubCell"/>
</dbReference>
<sequence length="216" mass="23969">MSSFRELLRSWWRQPRLRWVVTATLTLLILAWWNRPRPGADVSGPTFAVRRGPLEISVVESGSIEALESQEIKCEVRVGFQGTKILRIVEEGYLVTEEDVRQGKILVELDSSEIEKQLVQQEIQYQNAVASLADAEQNYQIQLNQNLTDIAAAEQRVRFARMDFDKLLGDQVAEAILHELQLDVLLAQVTTNSVAFPSPAPPSAPGPAAAPPGPTA</sequence>
<evidence type="ECO:0000313" key="4">
    <source>
        <dbReference type="EMBL" id="NGO38131.1"/>
    </source>
</evidence>
<keyword evidence="5" id="KW-1185">Reference proteome</keyword>
<gene>
    <name evidence="4" type="ORF">G4L39_01810</name>
</gene>
<evidence type="ECO:0000256" key="2">
    <source>
        <dbReference type="ARBA" id="ARBA00023054"/>
    </source>
</evidence>
<dbReference type="Proteomes" id="UP000477311">
    <property type="component" value="Unassembled WGS sequence"/>
</dbReference>
<feature type="region of interest" description="Disordered" evidence="3">
    <location>
        <begin position="196"/>
        <end position="216"/>
    </location>
</feature>
<evidence type="ECO:0000256" key="3">
    <source>
        <dbReference type="SAM" id="MobiDB-lite"/>
    </source>
</evidence>
<evidence type="ECO:0000256" key="1">
    <source>
        <dbReference type="ARBA" id="ARBA00004196"/>
    </source>
</evidence>
<comment type="subcellular location">
    <subcellularLocation>
        <location evidence="1">Cell envelope</location>
    </subcellularLocation>
</comment>
<keyword evidence="2" id="KW-0175">Coiled coil</keyword>
<protein>
    <recommendedName>
        <fullName evidence="6">Biotin/lipoyl-binding protein</fullName>
    </recommendedName>
</protein>
<organism evidence="4 5">
    <name type="scientific">Limisphaera ngatamarikiensis</name>
    <dbReference type="NCBI Taxonomy" id="1324935"/>
    <lineage>
        <taxon>Bacteria</taxon>
        <taxon>Pseudomonadati</taxon>
        <taxon>Verrucomicrobiota</taxon>
        <taxon>Verrucomicrobiia</taxon>
        <taxon>Limisphaerales</taxon>
        <taxon>Limisphaeraceae</taxon>
        <taxon>Limisphaera</taxon>
    </lineage>
</organism>
<dbReference type="PANTHER" id="PTHR32347:SF23">
    <property type="entry name" value="BLL5650 PROTEIN"/>
    <property type="match status" value="1"/>
</dbReference>
<proteinExistence type="predicted"/>
<accession>A0A6M1RS36</accession>
<dbReference type="EMBL" id="JAAKYA010000012">
    <property type="protein sequence ID" value="NGO38131.1"/>
    <property type="molecule type" value="Genomic_DNA"/>
</dbReference>
<dbReference type="AlphaFoldDB" id="A0A6M1RS36"/>
<name>A0A6M1RS36_9BACT</name>
<feature type="non-terminal residue" evidence="4">
    <location>
        <position position="216"/>
    </location>
</feature>
<dbReference type="InterPro" id="IPR050465">
    <property type="entry name" value="UPF0194_transport"/>
</dbReference>
<evidence type="ECO:0008006" key="6">
    <source>
        <dbReference type="Google" id="ProtNLM"/>
    </source>
</evidence>